<dbReference type="Proteomes" id="UP001465755">
    <property type="component" value="Unassembled WGS sequence"/>
</dbReference>
<feature type="domain" description="Large ribosomal subunit protein bL25 beta" evidence="6">
    <location>
        <begin position="142"/>
        <end position="223"/>
    </location>
</feature>
<evidence type="ECO:0000259" key="6">
    <source>
        <dbReference type="Pfam" id="PF14693"/>
    </source>
</evidence>
<protein>
    <recommendedName>
        <fullName evidence="9">50S ribosomal protein L25</fullName>
    </recommendedName>
</protein>
<organism evidence="7 8">
    <name type="scientific">Symbiochloris irregularis</name>
    <dbReference type="NCBI Taxonomy" id="706552"/>
    <lineage>
        <taxon>Eukaryota</taxon>
        <taxon>Viridiplantae</taxon>
        <taxon>Chlorophyta</taxon>
        <taxon>core chlorophytes</taxon>
        <taxon>Trebouxiophyceae</taxon>
        <taxon>Trebouxiales</taxon>
        <taxon>Trebouxiaceae</taxon>
        <taxon>Symbiochloris</taxon>
    </lineage>
</organism>
<dbReference type="Pfam" id="PF01386">
    <property type="entry name" value="Ribosomal_L25p"/>
    <property type="match status" value="1"/>
</dbReference>
<evidence type="ECO:0000256" key="1">
    <source>
        <dbReference type="ARBA" id="ARBA00022730"/>
    </source>
</evidence>
<dbReference type="Gene3D" id="2.170.120.20">
    <property type="entry name" value="Ribosomal protein L25, beta domain"/>
    <property type="match status" value="1"/>
</dbReference>
<dbReference type="Pfam" id="PF14693">
    <property type="entry name" value="Ribosomal_TL5_C"/>
    <property type="match status" value="1"/>
</dbReference>
<dbReference type="InterPro" id="IPR020930">
    <property type="entry name" value="Ribosomal_uL5_bac-type"/>
</dbReference>
<evidence type="ECO:0000313" key="7">
    <source>
        <dbReference type="EMBL" id="KAK9798532.1"/>
    </source>
</evidence>
<evidence type="ECO:0008006" key="9">
    <source>
        <dbReference type="Google" id="ProtNLM"/>
    </source>
</evidence>
<dbReference type="InterPro" id="IPR011035">
    <property type="entry name" value="Ribosomal_bL25/Gln-tRNA_synth"/>
</dbReference>
<accession>A0AAW1NY83</accession>
<keyword evidence="3" id="KW-0689">Ribosomal protein</keyword>
<gene>
    <name evidence="7" type="ORF">WJX73_010550</name>
</gene>
<dbReference type="PANTHER" id="PTHR33284">
    <property type="entry name" value="RIBOSOMAL PROTEIN L25/GLN-TRNA SYNTHETASE, ANTI-CODON-BINDING DOMAIN-CONTAINING PROTEIN"/>
    <property type="match status" value="1"/>
</dbReference>
<dbReference type="SUPFAM" id="SSF50715">
    <property type="entry name" value="Ribosomal protein L25-like"/>
    <property type="match status" value="1"/>
</dbReference>
<dbReference type="InterPro" id="IPR020057">
    <property type="entry name" value="Ribosomal_bL25_b-dom"/>
</dbReference>
<keyword evidence="2" id="KW-0694">RNA-binding</keyword>
<evidence type="ECO:0000313" key="8">
    <source>
        <dbReference type="Proteomes" id="UP001465755"/>
    </source>
</evidence>
<dbReference type="InterPro" id="IPR037121">
    <property type="entry name" value="Ribosomal_bL25_C"/>
</dbReference>
<keyword evidence="1" id="KW-0699">rRNA-binding</keyword>
<dbReference type="GO" id="GO:0022625">
    <property type="term" value="C:cytosolic large ribosomal subunit"/>
    <property type="evidence" value="ECO:0007669"/>
    <property type="project" value="TreeGrafter"/>
</dbReference>
<sequence length="229" mass="24940">MRRLSSGITNQLRSIATSVVCQAEPAAVVAQQQEAHQLSAIPRRNSGTKYSELLRKESRTPATLFSLPNNDSRLLSVDSKQITKLVERVGPATLASTLCHLTVVSEDGQPEVFPVLTRTVHRNAKTDMVENVAFMHCPPERKVEVPVPIKIVGEDTSPAMKRGGYVNRVRKHIRCLCPGDNIPAYVEVNVGGLEVGEKVGLEALALPQGVVHLETVLVQPVVKMAGRKT</sequence>
<dbReference type="AlphaFoldDB" id="A0AAW1NY83"/>
<keyword evidence="8" id="KW-1185">Reference proteome</keyword>
<dbReference type="GO" id="GO:0003735">
    <property type="term" value="F:structural constituent of ribosome"/>
    <property type="evidence" value="ECO:0007669"/>
    <property type="project" value="InterPro"/>
</dbReference>
<evidence type="ECO:0000256" key="2">
    <source>
        <dbReference type="ARBA" id="ARBA00022884"/>
    </source>
</evidence>
<comment type="caution">
    <text evidence="7">The sequence shown here is derived from an EMBL/GenBank/DDBJ whole genome shotgun (WGS) entry which is preliminary data.</text>
</comment>
<dbReference type="Gene3D" id="2.40.240.10">
    <property type="entry name" value="Ribosomal Protein L25, Chain P"/>
    <property type="match status" value="1"/>
</dbReference>
<evidence type="ECO:0000259" key="5">
    <source>
        <dbReference type="Pfam" id="PF01386"/>
    </source>
</evidence>
<evidence type="ECO:0000256" key="3">
    <source>
        <dbReference type="ARBA" id="ARBA00022980"/>
    </source>
</evidence>
<evidence type="ECO:0000256" key="4">
    <source>
        <dbReference type="ARBA" id="ARBA00023274"/>
    </source>
</evidence>
<dbReference type="GO" id="GO:0006412">
    <property type="term" value="P:translation"/>
    <property type="evidence" value="ECO:0007669"/>
    <property type="project" value="InterPro"/>
</dbReference>
<dbReference type="GO" id="GO:0008097">
    <property type="term" value="F:5S rRNA binding"/>
    <property type="evidence" value="ECO:0007669"/>
    <property type="project" value="TreeGrafter"/>
</dbReference>
<dbReference type="InterPro" id="IPR020056">
    <property type="entry name" value="Rbsml_bL25/Gln-tRNA_synth_N"/>
</dbReference>
<dbReference type="EMBL" id="JALJOQ010000098">
    <property type="protein sequence ID" value="KAK9798532.1"/>
    <property type="molecule type" value="Genomic_DNA"/>
</dbReference>
<dbReference type="InterPro" id="IPR029751">
    <property type="entry name" value="Ribosomal_L25_dom"/>
</dbReference>
<keyword evidence="4" id="KW-0687">Ribonucleoprotein</keyword>
<reference evidence="7 8" key="1">
    <citation type="journal article" date="2024" name="Nat. Commun.">
        <title>Phylogenomics reveals the evolutionary origins of lichenization in chlorophyte algae.</title>
        <authorList>
            <person name="Puginier C."/>
            <person name="Libourel C."/>
            <person name="Otte J."/>
            <person name="Skaloud P."/>
            <person name="Haon M."/>
            <person name="Grisel S."/>
            <person name="Petersen M."/>
            <person name="Berrin J.G."/>
            <person name="Delaux P.M."/>
            <person name="Dal Grande F."/>
            <person name="Keller J."/>
        </authorList>
    </citation>
    <scope>NUCLEOTIDE SEQUENCE [LARGE SCALE GENOMIC DNA]</scope>
    <source>
        <strain evidence="7 8">SAG 2036</strain>
    </source>
</reference>
<feature type="domain" description="Large ribosomal subunit protein bL25 L25" evidence="5">
    <location>
        <begin position="38"/>
        <end position="134"/>
    </location>
</feature>
<dbReference type="PANTHER" id="PTHR33284:SF1">
    <property type="entry name" value="RIBOSOMAL PROTEIN L25_GLN-TRNA SYNTHETASE, ANTI-CODON-BINDING DOMAIN-CONTAINING PROTEIN"/>
    <property type="match status" value="1"/>
</dbReference>
<proteinExistence type="predicted"/>
<name>A0AAW1NY83_9CHLO</name>